<evidence type="ECO:0000313" key="7">
    <source>
        <dbReference type="Proteomes" id="UP000318582"/>
    </source>
</evidence>
<dbReference type="Gene3D" id="2.60.120.330">
    <property type="entry name" value="B-lactam Antibiotic, Isopenicillin N Synthase, Chain"/>
    <property type="match status" value="1"/>
</dbReference>
<dbReference type="GO" id="GO:0046872">
    <property type="term" value="F:metal ion binding"/>
    <property type="evidence" value="ECO:0007669"/>
    <property type="project" value="UniProtKB-KW"/>
</dbReference>
<dbReference type="EMBL" id="QEAQ01000105">
    <property type="protein sequence ID" value="TPX55536.1"/>
    <property type="molecule type" value="Genomic_DNA"/>
</dbReference>
<evidence type="ECO:0000256" key="3">
    <source>
        <dbReference type="ARBA" id="ARBA00023002"/>
    </source>
</evidence>
<sequence>MTVTVQASTFVLNIIDLKPFLKNPESPEALAECAKASNGRSAAEALEKYSALAVRDPRVSEDQSSSFLDTMEDYFAQPTEAKLPDARPEFGYQVGVTPENTEKPKCGRDESCNKMVQEMAPENKPLPYDGVDPKWRFFWRIGEAPKETQFARLNAAPVVPAAFPQWETVMDTWGTLMHDAVSVLAEMLAVGFGLPRDTFVKMAKYGPHLLAPTGSDLERYGKVGTVLAGFHTDLNFLTIHGRSRFPGLHIWTRSGTKLLAKVPEGCLLVQAGKQMEIMTGGATTAGFHEVVVVEDTVKAMERQQARGRPLWRISSTLFFHMASDSLLQPIGKFDTAEAREVYPPILTGKQVQKELGLISLMDKNTV</sequence>
<dbReference type="PANTHER" id="PTHR10209:SF874">
    <property type="entry name" value="2-OXOGLUTARATE (2OG) AND FE(II)-DEPENDENT OXYGENASE SUPERFAMILY PROTEIN"/>
    <property type="match status" value="1"/>
</dbReference>
<accession>A0A507DVF7</accession>
<evidence type="ECO:0000313" key="6">
    <source>
        <dbReference type="EMBL" id="TPX55536.1"/>
    </source>
</evidence>
<dbReference type="InterPro" id="IPR027443">
    <property type="entry name" value="IPNS-like_sf"/>
</dbReference>
<dbReference type="InterPro" id="IPR044861">
    <property type="entry name" value="IPNS-like_FE2OG_OXY"/>
</dbReference>
<dbReference type="PANTHER" id="PTHR10209">
    <property type="entry name" value="OXIDOREDUCTASE, 2OG-FE II OXYGENASE FAMILY PROTEIN"/>
    <property type="match status" value="1"/>
</dbReference>
<comment type="caution">
    <text evidence="6">The sequence shown here is derived from an EMBL/GenBank/DDBJ whole genome shotgun (WGS) entry which is preliminary data.</text>
</comment>
<organism evidence="6 7">
    <name type="scientific">Powellomyces hirtus</name>
    <dbReference type="NCBI Taxonomy" id="109895"/>
    <lineage>
        <taxon>Eukaryota</taxon>
        <taxon>Fungi</taxon>
        <taxon>Fungi incertae sedis</taxon>
        <taxon>Chytridiomycota</taxon>
        <taxon>Chytridiomycota incertae sedis</taxon>
        <taxon>Chytridiomycetes</taxon>
        <taxon>Spizellomycetales</taxon>
        <taxon>Powellomycetaceae</taxon>
        <taxon>Powellomyces</taxon>
    </lineage>
</organism>
<dbReference type="SUPFAM" id="SSF51197">
    <property type="entry name" value="Clavaminate synthase-like"/>
    <property type="match status" value="1"/>
</dbReference>
<dbReference type="STRING" id="109895.A0A507DVF7"/>
<dbReference type="Pfam" id="PF03171">
    <property type="entry name" value="2OG-FeII_Oxy"/>
    <property type="match status" value="1"/>
</dbReference>
<dbReference type="GO" id="GO:0016491">
    <property type="term" value="F:oxidoreductase activity"/>
    <property type="evidence" value="ECO:0007669"/>
    <property type="project" value="UniProtKB-KW"/>
</dbReference>
<keyword evidence="2" id="KW-0479">Metal-binding</keyword>
<name>A0A507DVF7_9FUNG</name>
<evidence type="ECO:0000256" key="4">
    <source>
        <dbReference type="ARBA" id="ARBA00023004"/>
    </source>
</evidence>
<reference evidence="6 7" key="1">
    <citation type="journal article" date="2019" name="Sci. Rep.">
        <title>Comparative genomics of chytrid fungi reveal insights into the obligate biotrophic and pathogenic lifestyle of Synchytrium endobioticum.</title>
        <authorList>
            <person name="van de Vossenberg B.T.L.H."/>
            <person name="Warris S."/>
            <person name="Nguyen H.D.T."/>
            <person name="van Gent-Pelzer M.P.E."/>
            <person name="Joly D.L."/>
            <person name="van de Geest H.C."/>
            <person name="Bonants P.J.M."/>
            <person name="Smith D.S."/>
            <person name="Levesque C.A."/>
            <person name="van der Lee T.A.J."/>
        </authorList>
    </citation>
    <scope>NUCLEOTIDE SEQUENCE [LARGE SCALE GENOMIC DNA]</scope>
    <source>
        <strain evidence="6 7">CBS 809.83</strain>
    </source>
</reference>
<proteinExistence type="inferred from homology"/>
<gene>
    <name evidence="6" type="ORF">PhCBS80983_g05237</name>
</gene>
<keyword evidence="3" id="KW-0560">Oxidoreductase</keyword>
<evidence type="ECO:0000259" key="5">
    <source>
        <dbReference type="Pfam" id="PF03171"/>
    </source>
</evidence>
<evidence type="ECO:0000256" key="2">
    <source>
        <dbReference type="ARBA" id="ARBA00022723"/>
    </source>
</evidence>
<keyword evidence="4" id="KW-0408">Iron</keyword>
<protein>
    <recommendedName>
        <fullName evidence="5">Isopenicillin N synthase-like Fe(2+) 2OG dioxygenase domain-containing protein</fullName>
    </recommendedName>
</protein>
<feature type="domain" description="Isopenicillin N synthase-like Fe(2+) 2OG dioxygenase" evidence="5">
    <location>
        <begin position="228"/>
        <end position="320"/>
    </location>
</feature>
<comment type="similarity">
    <text evidence="1">Belongs to the iron/ascorbate-dependent oxidoreductase family.</text>
</comment>
<evidence type="ECO:0000256" key="1">
    <source>
        <dbReference type="ARBA" id="ARBA00008056"/>
    </source>
</evidence>
<dbReference type="AlphaFoldDB" id="A0A507DVF7"/>
<dbReference type="Proteomes" id="UP000318582">
    <property type="component" value="Unassembled WGS sequence"/>
</dbReference>
<keyword evidence="7" id="KW-1185">Reference proteome</keyword>